<dbReference type="Gene3D" id="3.10.129.10">
    <property type="entry name" value="Hotdog Thioesterase"/>
    <property type="match status" value="1"/>
</dbReference>
<accession>A0A835ZSJ0</accession>
<reference evidence="1 2" key="1">
    <citation type="submission" date="2020-12" db="EMBL/GenBank/DDBJ databases">
        <title>De novo assembly of Tibetan sheep genome.</title>
        <authorList>
            <person name="Li X."/>
        </authorList>
    </citation>
    <scope>NUCLEOTIDE SEQUENCE [LARGE SCALE GENOMIC DNA]</scope>
    <source>
        <tissue evidence="1">Heart</tissue>
    </source>
</reference>
<dbReference type="InterPro" id="IPR029069">
    <property type="entry name" value="HotDog_dom_sf"/>
</dbReference>
<gene>
    <name evidence="1" type="ORF">JEQ12_006427</name>
</gene>
<sequence length="115" mass="12404">MVGFMVANQCTFHTPVSFPQIPVAALAVEKVGRSSVHYRLALFPPKPTKETPSVSHWDLSDGFFFGHPKLAHFASSACTTGSSVHVFVNPATSKPVGLPEDFRRGLLRLMSPAPG</sequence>
<evidence type="ECO:0000313" key="2">
    <source>
        <dbReference type="Proteomes" id="UP000664991"/>
    </source>
</evidence>
<dbReference type="SUPFAM" id="SSF54637">
    <property type="entry name" value="Thioesterase/thiol ester dehydrase-isomerase"/>
    <property type="match status" value="1"/>
</dbReference>
<dbReference type="AlphaFoldDB" id="A0A835ZSJ0"/>
<protein>
    <submittedName>
        <fullName evidence="1">Uncharacterized protein</fullName>
    </submittedName>
</protein>
<proteinExistence type="predicted"/>
<comment type="caution">
    <text evidence="1">The sequence shown here is derived from an EMBL/GenBank/DDBJ whole genome shotgun (WGS) entry which is preliminary data.</text>
</comment>
<dbReference type="Proteomes" id="UP000664991">
    <property type="component" value="Chromosome 15"/>
</dbReference>
<evidence type="ECO:0000313" key="1">
    <source>
        <dbReference type="EMBL" id="KAG5199948.1"/>
    </source>
</evidence>
<dbReference type="EMBL" id="JAEMGP010000015">
    <property type="protein sequence ID" value="KAG5199948.1"/>
    <property type="molecule type" value="Genomic_DNA"/>
</dbReference>
<organism evidence="1 2">
    <name type="scientific">Ovis aries</name>
    <name type="common">Sheep</name>
    <dbReference type="NCBI Taxonomy" id="9940"/>
    <lineage>
        <taxon>Eukaryota</taxon>
        <taxon>Metazoa</taxon>
        <taxon>Chordata</taxon>
        <taxon>Craniata</taxon>
        <taxon>Vertebrata</taxon>
        <taxon>Euteleostomi</taxon>
        <taxon>Mammalia</taxon>
        <taxon>Eutheria</taxon>
        <taxon>Laurasiatheria</taxon>
        <taxon>Artiodactyla</taxon>
        <taxon>Ruminantia</taxon>
        <taxon>Pecora</taxon>
        <taxon>Bovidae</taxon>
        <taxon>Caprinae</taxon>
        <taxon>Ovis</taxon>
    </lineage>
</organism>
<name>A0A835ZSJ0_SHEEP</name>